<evidence type="ECO:0000313" key="1">
    <source>
        <dbReference type="EMBL" id="ORY53789.1"/>
    </source>
</evidence>
<dbReference type="InterPro" id="IPR029063">
    <property type="entry name" value="SAM-dependent_MTases_sf"/>
</dbReference>
<accession>A0A1Y2D3C5</accession>
<gene>
    <name evidence="1" type="ORF">BCR33DRAFT_779117</name>
</gene>
<dbReference type="AlphaFoldDB" id="A0A1Y2D3C5"/>
<evidence type="ECO:0000313" key="2">
    <source>
        <dbReference type="Proteomes" id="UP000193642"/>
    </source>
</evidence>
<protein>
    <submittedName>
        <fullName evidence="1">Uncharacterized protein</fullName>
    </submittedName>
</protein>
<name>A0A1Y2D3C5_9FUNG</name>
<dbReference type="Proteomes" id="UP000193642">
    <property type="component" value="Unassembled WGS sequence"/>
</dbReference>
<proteinExistence type="predicted"/>
<dbReference type="STRING" id="329046.A0A1Y2D3C5"/>
<comment type="caution">
    <text evidence="1">The sequence shown here is derived from an EMBL/GenBank/DDBJ whole genome shotgun (WGS) entry which is preliminary data.</text>
</comment>
<sequence>MSFRFNFGNTDEPEQPEQTVSTVELVESRRVFPPSTANVNLFSLRNPTSQLNQPTPAKEVIGECIRLTPTLLLYRRCLADVKLDVAQDQSESEWVDKVMLDNTDLIDGVYEGGFKTWECSLDLAEYLSAEFTEDWFVGNGRWSWVVEARCRGCINELVIKLVTMPNTLLNSFARPAAEVIDERGAFEVDVDLAQIQNLQCGFFCGDWGSLVEFIYLLYDLILTSETIYSTESHLRLHNVLKRSLKRDGNVLIAAKKTYFGCSGDLQQFMMLVQREGVFKSEVVREFTSGVHRVIVRLSFA</sequence>
<reference evidence="1 2" key="1">
    <citation type="submission" date="2016-07" db="EMBL/GenBank/DDBJ databases">
        <title>Pervasive Adenine N6-methylation of Active Genes in Fungi.</title>
        <authorList>
            <consortium name="DOE Joint Genome Institute"/>
            <person name="Mondo S.J."/>
            <person name="Dannebaum R.O."/>
            <person name="Kuo R.C."/>
            <person name="Labutti K."/>
            <person name="Haridas S."/>
            <person name="Kuo A."/>
            <person name="Salamov A."/>
            <person name="Ahrendt S.R."/>
            <person name="Lipzen A."/>
            <person name="Sullivan W."/>
            <person name="Andreopoulos W.B."/>
            <person name="Clum A."/>
            <person name="Lindquist E."/>
            <person name="Daum C."/>
            <person name="Ramamoorthy G.K."/>
            <person name="Gryganskyi A."/>
            <person name="Culley D."/>
            <person name="Magnuson J.K."/>
            <person name="James T.Y."/>
            <person name="O'Malley M.A."/>
            <person name="Stajich J.E."/>
            <person name="Spatafora J.W."/>
            <person name="Visel A."/>
            <person name="Grigoriev I.V."/>
        </authorList>
    </citation>
    <scope>NUCLEOTIDE SEQUENCE [LARGE SCALE GENOMIC DNA]</scope>
    <source>
        <strain evidence="1 2">JEL800</strain>
    </source>
</reference>
<dbReference type="EMBL" id="MCGO01000001">
    <property type="protein sequence ID" value="ORY53789.1"/>
    <property type="molecule type" value="Genomic_DNA"/>
</dbReference>
<dbReference type="Gene3D" id="3.40.50.150">
    <property type="entry name" value="Vaccinia Virus protein VP39"/>
    <property type="match status" value="1"/>
</dbReference>
<dbReference type="OrthoDB" id="1723750at2759"/>
<keyword evidence="2" id="KW-1185">Reference proteome</keyword>
<organism evidence="1 2">
    <name type="scientific">Rhizoclosmatium globosum</name>
    <dbReference type="NCBI Taxonomy" id="329046"/>
    <lineage>
        <taxon>Eukaryota</taxon>
        <taxon>Fungi</taxon>
        <taxon>Fungi incertae sedis</taxon>
        <taxon>Chytridiomycota</taxon>
        <taxon>Chytridiomycota incertae sedis</taxon>
        <taxon>Chytridiomycetes</taxon>
        <taxon>Chytridiales</taxon>
        <taxon>Chytriomycetaceae</taxon>
        <taxon>Rhizoclosmatium</taxon>
    </lineage>
</organism>